<feature type="region of interest" description="Disordered" evidence="3">
    <location>
        <begin position="1"/>
        <end position="36"/>
    </location>
</feature>
<dbReference type="PANTHER" id="PTHR34136:SF1">
    <property type="entry name" value="UDP-N-ACETYL-D-MANNOSAMINURONIC ACID TRANSFERASE"/>
    <property type="match status" value="1"/>
</dbReference>
<evidence type="ECO:0000313" key="4">
    <source>
        <dbReference type="EMBL" id="CAA9430089.1"/>
    </source>
</evidence>
<accession>A0A6J4PZ96</accession>
<evidence type="ECO:0000256" key="1">
    <source>
        <dbReference type="ARBA" id="ARBA00022676"/>
    </source>
</evidence>
<gene>
    <name evidence="4" type="ORF">AVDCRST_MAG64-3420</name>
</gene>
<dbReference type="AlphaFoldDB" id="A0A6J4PZ96"/>
<organism evidence="4">
    <name type="scientific">uncultured Phycisphaerae bacterium</name>
    <dbReference type="NCBI Taxonomy" id="904963"/>
    <lineage>
        <taxon>Bacteria</taxon>
        <taxon>Pseudomonadati</taxon>
        <taxon>Planctomycetota</taxon>
        <taxon>Phycisphaerae</taxon>
        <taxon>environmental samples</taxon>
    </lineage>
</organism>
<protein>
    <submittedName>
        <fullName evidence="4">N-acetylmannosaminyltransferase</fullName>
        <ecNumber evidence="4">2.4.1.187</ecNumber>
    </submittedName>
</protein>
<keyword evidence="2 4" id="KW-0808">Transferase</keyword>
<dbReference type="EMBL" id="CADCUQ010000787">
    <property type="protein sequence ID" value="CAA9430089.1"/>
    <property type="molecule type" value="Genomic_DNA"/>
</dbReference>
<sequence>MAKFRRYGDPSWSGESTMVPARQASRRSARRHAVQSRRTTDLPVVEIAGVELHAITERQTVQHIIAELADGRGGTVVTPNLDHLYRCGKDLQFHALVSEADLAVPDGMPLIWASRLQGTPLPERVAGSNLITSLNEAAAARGRSIFLLGGSPGAAEGAACALQEKFPGIRIAGIHVPPMGFERSKKLWGEMEQALAAANPDIVWVALGAPKQELTIARLRPLLPAAWWLGVGNSFSFLAGQVERAPLWMQRTGLEWAHRLVQEPGKLWKRYIVAGIPFAARLLAGAAAAGVPNRIAAWRYGRPELQAVGAAAYDDGPAASNGDVAVAGDVAIAPAAGGPMAATPALHSPPAEPNAPSSALPMFRPTRKRYTVSTDVPWAEATRVATVAPPSRIGRVVTHSTEHILKRLRGLILLGGSVRPSPLSAAAGRSVLDLPLDASGSILNFWLAQGVEVAAMAGLEKLPVRVLVNHASREPTSASDHYFGTFRVERDLSEYRGTAGVLRDVAADYADDDFILVANACQILLDPLTAITTALARQGGDVNLVAHDDGTPSGVQLLACKTVRQVGAAGYHDMKEQALPGIAARFDVRVMRRRRPTGLPIRTLEDYLQALRLYHRRRAGKPIVTDPLAEDWAPAFSLIEPGATVAGAARVHDSVVLAGATVEAGSVLVRSLVCGEATVRGDRTVVDQYVTAAPRLPNPVPVAATW</sequence>
<proteinExistence type="predicted"/>
<evidence type="ECO:0000256" key="3">
    <source>
        <dbReference type="SAM" id="MobiDB-lite"/>
    </source>
</evidence>
<evidence type="ECO:0000256" key="2">
    <source>
        <dbReference type="ARBA" id="ARBA00022679"/>
    </source>
</evidence>
<feature type="compositionally biased region" description="Basic residues" evidence="3">
    <location>
        <begin position="24"/>
        <end position="35"/>
    </location>
</feature>
<dbReference type="GO" id="GO:0047244">
    <property type="term" value="F:N-acetylglucosaminyldiphosphoundecaprenol N-acetyl-beta-D-mannosaminyltransferase activity"/>
    <property type="evidence" value="ECO:0007669"/>
    <property type="project" value="UniProtKB-EC"/>
</dbReference>
<dbReference type="EC" id="2.4.1.187" evidence="4"/>
<reference evidence="4" key="1">
    <citation type="submission" date="2020-02" db="EMBL/GenBank/DDBJ databases">
        <authorList>
            <person name="Meier V. D."/>
        </authorList>
    </citation>
    <scope>NUCLEOTIDE SEQUENCE</scope>
    <source>
        <strain evidence="4">AVDCRST_MAG64</strain>
    </source>
</reference>
<dbReference type="PANTHER" id="PTHR34136">
    <property type="match status" value="1"/>
</dbReference>
<name>A0A6J4PZ96_9BACT</name>
<feature type="compositionally biased region" description="Low complexity" evidence="3">
    <location>
        <begin position="343"/>
        <end position="361"/>
    </location>
</feature>
<dbReference type="CDD" id="cd06533">
    <property type="entry name" value="Glyco_transf_WecG_TagA"/>
    <property type="match status" value="1"/>
</dbReference>
<dbReference type="NCBIfam" id="TIGR00696">
    <property type="entry name" value="wecG_tagA_cpsF"/>
    <property type="match status" value="1"/>
</dbReference>
<feature type="region of interest" description="Disordered" evidence="3">
    <location>
        <begin position="343"/>
        <end position="362"/>
    </location>
</feature>
<dbReference type="InterPro" id="IPR004629">
    <property type="entry name" value="WecG_TagA_CpsF"/>
</dbReference>
<dbReference type="Pfam" id="PF03808">
    <property type="entry name" value="Glyco_tran_WecG"/>
    <property type="match status" value="1"/>
</dbReference>
<keyword evidence="1 4" id="KW-0328">Glycosyltransferase</keyword>